<accession>A0A1H5J0A7</accession>
<sequence length="32" mass="3387">MGDTAACLTVSGVKMLHTQLILKYDGAFPHAP</sequence>
<proteinExistence type="predicted"/>
<gene>
    <name evidence="1" type="ORF">SAMN04489800_0895</name>
</gene>
<reference evidence="1" key="1">
    <citation type="submission" date="2016-10" db="EMBL/GenBank/DDBJ databases">
        <authorList>
            <person name="Varghese N."/>
            <person name="Submissions S."/>
        </authorList>
    </citation>
    <scope>NUCLEOTIDE SEQUENCE [LARGE SCALE GENOMIC DNA]</scope>
    <source>
        <strain evidence="1">LMG 25555</strain>
    </source>
</reference>
<dbReference type="AlphaFoldDB" id="A0A1H5J0A7"/>
<comment type="caution">
    <text evidence="1">The sequence shown here is derived from an EMBL/GenBank/DDBJ whole genome shotgun (WGS) entry which is preliminary data.</text>
</comment>
<protein>
    <submittedName>
        <fullName evidence="1">Uncharacterized protein</fullName>
    </submittedName>
</protein>
<evidence type="ECO:0000313" key="2">
    <source>
        <dbReference type="Proteomes" id="UP000183613"/>
    </source>
</evidence>
<organism evidence="1 2">
    <name type="scientific">Pseudomonas deceptionensis</name>
    <dbReference type="NCBI Taxonomy" id="882211"/>
    <lineage>
        <taxon>Bacteria</taxon>
        <taxon>Pseudomonadati</taxon>
        <taxon>Pseudomonadota</taxon>
        <taxon>Gammaproteobacteria</taxon>
        <taxon>Pseudomonadales</taxon>
        <taxon>Pseudomonadaceae</taxon>
        <taxon>Pseudomonas</taxon>
    </lineage>
</organism>
<keyword evidence="2" id="KW-1185">Reference proteome</keyword>
<dbReference type="EMBL" id="FNUD01000002">
    <property type="protein sequence ID" value="SEE45963.1"/>
    <property type="molecule type" value="Genomic_DNA"/>
</dbReference>
<evidence type="ECO:0000313" key="1">
    <source>
        <dbReference type="EMBL" id="SEE45963.1"/>
    </source>
</evidence>
<name>A0A1H5J0A7_PSEDM</name>
<dbReference type="Proteomes" id="UP000183613">
    <property type="component" value="Unassembled WGS sequence"/>
</dbReference>